<evidence type="ECO:0000313" key="2">
    <source>
        <dbReference type="Proteomes" id="UP001158049"/>
    </source>
</evidence>
<comment type="caution">
    <text evidence="1">The sequence shown here is derived from an EMBL/GenBank/DDBJ whole genome shotgun (WGS) entry which is preliminary data.</text>
</comment>
<evidence type="ECO:0000313" key="1">
    <source>
        <dbReference type="EMBL" id="SMP78959.1"/>
    </source>
</evidence>
<dbReference type="InterPro" id="IPR029069">
    <property type="entry name" value="HotDog_dom_sf"/>
</dbReference>
<gene>
    <name evidence="1" type="ORF">SAMN06295970_13018</name>
</gene>
<dbReference type="Gene3D" id="3.10.129.10">
    <property type="entry name" value="Hotdog Thioesterase"/>
    <property type="match status" value="1"/>
</dbReference>
<dbReference type="Proteomes" id="UP001158049">
    <property type="component" value="Unassembled WGS sequence"/>
</dbReference>
<dbReference type="EMBL" id="FXUL01000030">
    <property type="protein sequence ID" value="SMP78959.1"/>
    <property type="molecule type" value="Genomic_DNA"/>
</dbReference>
<keyword evidence="2" id="KW-1185">Reference proteome</keyword>
<organism evidence="1 2">
    <name type="scientific">Noviherbaspirillum suwonense</name>
    <dbReference type="NCBI Taxonomy" id="1224511"/>
    <lineage>
        <taxon>Bacteria</taxon>
        <taxon>Pseudomonadati</taxon>
        <taxon>Pseudomonadota</taxon>
        <taxon>Betaproteobacteria</taxon>
        <taxon>Burkholderiales</taxon>
        <taxon>Oxalobacteraceae</taxon>
        <taxon>Noviherbaspirillum</taxon>
    </lineage>
</organism>
<accession>A0ABY1QVG7</accession>
<protein>
    <submittedName>
        <fullName evidence="1">Acyl dehydratase</fullName>
    </submittedName>
</protein>
<dbReference type="InterPro" id="IPR052342">
    <property type="entry name" value="MCH/BMMD"/>
</dbReference>
<dbReference type="PANTHER" id="PTHR43664:SF1">
    <property type="entry name" value="BETA-METHYLMALYL-COA DEHYDRATASE"/>
    <property type="match status" value="1"/>
</dbReference>
<reference evidence="1 2" key="1">
    <citation type="submission" date="2017-05" db="EMBL/GenBank/DDBJ databases">
        <authorList>
            <person name="Varghese N."/>
            <person name="Submissions S."/>
        </authorList>
    </citation>
    <scope>NUCLEOTIDE SEQUENCE [LARGE SCALE GENOMIC DNA]</scope>
    <source>
        <strain evidence="1 2">DSM 26001</strain>
    </source>
</reference>
<dbReference type="PANTHER" id="PTHR43664">
    <property type="entry name" value="MONOAMINE OXIDASE-RELATED"/>
    <property type="match status" value="1"/>
</dbReference>
<proteinExistence type="predicted"/>
<dbReference type="RefSeq" id="WP_283445186.1">
    <property type="nucleotide sequence ID" value="NZ_FXUL01000030.1"/>
</dbReference>
<name>A0ABY1QVG7_9BURK</name>
<dbReference type="SUPFAM" id="SSF54637">
    <property type="entry name" value="Thioesterase/thiol ester dehydrase-isomerase"/>
    <property type="match status" value="1"/>
</dbReference>
<sequence length="158" mass="17266">MSNSTAPRQLGQGFYWQELEAGQQFRTFRRTVTEADLIGFIGVTGMLEVMFIDAEPLEGGITGRPVPAALTYTLIEGLLLQTMIQGTGLAMLELTQKIHAPVRVGDSIDALVSIDGIRPTSKGGRAIVDSTIEVYNERRECVMTYTARRMLAGRGEEG</sequence>